<dbReference type="Pfam" id="PF00454">
    <property type="entry name" value="PI3_PI4_kinase"/>
    <property type="match status" value="1"/>
</dbReference>
<feature type="compositionally biased region" description="Polar residues" evidence="8">
    <location>
        <begin position="681"/>
        <end position="703"/>
    </location>
</feature>
<dbReference type="PANTHER" id="PTHR10048">
    <property type="entry name" value="PHOSPHATIDYLINOSITOL KINASE"/>
    <property type="match status" value="1"/>
</dbReference>
<dbReference type="InterPro" id="IPR001263">
    <property type="entry name" value="PI3K_accessory_dom"/>
</dbReference>
<comment type="subcellular location">
    <subcellularLocation>
        <location evidence="1">Mitochondrion outer membrane</location>
        <topology evidence="1">Peripheral membrane protein</topology>
    </subcellularLocation>
    <subcellularLocation>
        <location evidence="6">Rough endoplasmic reticulum membrane</location>
        <topology evidence="6">Peripheral membrane protein</topology>
    </subcellularLocation>
</comment>
<dbReference type="GO" id="GO:0048015">
    <property type="term" value="P:phosphatidylinositol-mediated signaling"/>
    <property type="evidence" value="ECO:0007669"/>
    <property type="project" value="TreeGrafter"/>
</dbReference>
<dbReference type="InterPro" id="IPR011009">
    <property type="entry name" value="Kinase-like_dom_sf"/>
</dbReference>
<reference evidence="11" key="1">
    <citation type="submission" date="2024-06" db="EMBL/GenBank/DDBJ databases">
        <authorList>
            <person name="Liu X."/>
            <person name="Lenzi L."/>
            <person name="Haldenby T S."/>
            <person name="Uol C."/>
        </authorList>
    </citation>
    <scope>NUCLEOTIDE SEQUENCE</scope>
</reference>
<feature type="domain" description="PI3K/PI4K catalytic" evidence="9">
    <location>
        <begin position="766"/>
        <end position="1037"/>
    </location>
</feature>
<evidence type="ECO:0000313" key="11">
    <source>
        <dbReference type="EMBL" id="CAL5129262.1"/>
    </source>
</evidence>
<protein>
    <recommendedName>
        <fullName evidence="7">Phosphatidylinositol 4-kinase beta</fullName>
        <ecNumber evidence="2">2.7.1.67</ecNumber>
    </recommendedName>
</protein>
<feature type="domain" description="PIK helical" evidence="10">
    <location>
        <begin position="1"/>
        <end position="109"/>
    </location>
</feature>
<name>A0AAV2T116_CALDB</name>
<dbReference type="PROSITE" id="PS00916">
    <property type="entry name" value="PI3_4_KINASE_2"/>
    <property type="match status" value="1"/>
</dbReference>
<feature type="compositionally biased region" description="Polar residues" evidence="8">
    <location>
        <begin position="455"/>
        <end position="476"/>
    </location>
</feature>
<feature type="compositionally biased region" description="Polar residues" evidence="8">
    <location>
        <begin position="236"/>
        <end position="249"/>
    </location>
</feature>
<dbReference type="InterPro" id="IPR036940">
    <property type="entry name" value="PI3/4_kinase_cat_sf"/>
</dbReference>
<accession>A0AAV2T116</accession>
<feature type="region of interest" description="Disordered" evidence="8">
    <location>
        <begin position="225"/>
        <end position="253"/>
    </location>
</feature>
<evidence type="ECO:0000256" key="1">
    <source>
        <dbReference type="ARBA" id="ARBA00004450"/>
    </source>
</evidence>
<evidence type="ECO:0000256" key="2">
    <source>
        <dbReference type="ARBA" id="ARBA00012169"/>
    </source>
</evidence>
<dbReference type="PANTHER" id="PTHR10048:SF22">
    <property type="entry name" value="PHOSPHATIDYLINOSITOL 4-KINASE BETA"/>
    <property type="match status" value="1"/>
</dbReference>
<dbReference type="FunFam" id="1.10.1070.11:FF:000016">
    <property type="entry name" value="PIK1p Phosphatidylinositol 4-kinase"/>
    <property type="match status" value="1"/>
</dbReference>
<keyword evidence="3" id="KW-0808">Transferase</keyword>
<dbReference type="Proteomes" id="UP001497525">
    <property type="component" value="Unassembled WGS sequence"/>
</dbReference>
<dbReference type="InterPro" id="IPR015433">
    <property type="entry name" value="PI3/4_kinase"/>
</dbReference>
<evidence type="ECO:0000256" key="3">
    <source>
        <dbReference type="ARBA" id="ARBA00022679"/>
    </source>
</evidence>
<organism evidence="11 12">
    <name type="scientific">Calicophoron daubneyi</name>
    <name type="common">Rumen fluke</name>
    <name type="synonym">Paramphistomum daubneyi</name>
    <dbReference type="NCBI Taxonomy" id="300641"/>
    <lineage>
        <taxon>Eukaryota</taxon>
        <taxon>Metazoa</taxon>
        <taxon>Spiralia</taxon>
        <taxon>Lophotrochozoa</taxon>
        <taxon>Platyhelminthes</taxon>
        <taxon>Trematoda</taxon>
        <taxon>Digenea</taxon>
        <taxon>Plagiorchiida</taxon>
        <taxon>Pronocephalata</taxon>
        <taxon>Paramphistomoidea</taxon>
        <taxon>Paramphistomidae</taxon>
        <taxon>Calicophoron</taxon>
    </lineage>
</organism>
<dbReference type="AlphaFoldDB" id="A0AAV2T116"/>
<dbReference type="GO" id="GO:0030867">
    <property type="term" value="C:rough endoplasmic reticulum membrane"/>
    <property type="evidence" value="ECO:0007669"/>
    <property type="project" value="UniProtKB-SubCell"/>
</dbReference>
<evidence type="ECO:0000259" key="10">
    <source>
        <dbReference type="PROSITE" id="PS51545"/>
    </source>
</evidence>
<evidence type="ECO:0000256" key="6">
    <source>
        <dbReference type="ARBA" id="ARBA00037860"/>
    </source>
</evidence>
<dbReference type="CDD" id="cd05168">
    <property type="entry name" value="PI4Kc_III_beta"/>
    <property type="match status" value="1"/>
</dbReference>
<feature type="compositionally biased region" description="Polar residues" evidence="8">
    <location>
        <begin position="318"/>
        <end position="338"/>
    </location>
</feature>
<proteinExistence type="predicted"/>
<evidence type="ECO:0000256" key="7">
    <source>
        <dbReference type="ARBA" id="ARBA00039877"/>
    </source>
</evidence>
<dbReference type="InterPro" id="IPR049160">
    <property type="entry name" value="PI4KB-PIK1_PIK"/>
</dbReference>
<dbReference type="GO" id="GO:0005741">
    <property type="term" value="C:mitochondrial outer membrane"/>
    <property type="evidence" value="ECO:0007669"/>
    <property type="project" value="UniProtKB-SubCell"/>
</dbReference>
<dbReference type="Pfam" id="PF21245">
    <property type="entry name" value="PI4KB-PIK1_PIK"/>
    <property type="match status" value="1"/>
</dbReference>
<sequence>MRLFESSFFNMDMALQYLFNSKDSKEKSYLAQRLFGFPTEEVDFYLLQLVSLYKQSTELAEYLYPYFIYRCTQSTEFALHLVWLLDTFNPPQRDPSGRTTLALSRPSSVPSFSYSAANTLSLFTVLQQQQQQYPTCTPPVISRELLSSVGDHFQSVNGIATPETTDGNQQNKPEYTIEALRTTLFPTQEDSLVFLALAADSLAGSPPFPSLQSVSVRRAASGAAGDLQRYKKSVESTDQPTTCSDNNVHSRLPPLHPSGSFDFQRSMEQHSHMLGHKRAVSDLTCLTTQQNLRNYRFRRLDALQQDTSCHQSVRENHWSSQDSAVGLSQDTTNQSPHTTSHRRISHSKNQEENSHEYNSGYEVAVTQGADATHFFEELTLDEGRKAVGSTSSVNKIITKEIVMTPQFEACLRSARSLQWLGSPDPVCPPSSFASHFSLDLPGTVKDKEDTPSSDPPHQTTLSPNQASCTTASSSPPDSGLHLVIPGSSQSTADEGKSRNLSALDPIFSLQLQLVPRLVPQWDFVDGLLRLSRRLMPINSKEQRTAYLQAELANLNLHLPARVWIPVNKADHIVLRIPPTAAVCLNSKEKAPFLIYLEILYCKDPWSVPLPSRPSGTSVKAISGSSSLAGGAVSLSSLLTCPWNSTSGTPSSTGDQAAAADALSLVSDESASSLEDPDIHSQLRTSSSAAVTVTENDIKTQPTRLQLHDGTTVLETDADSSEIAAPISPVFIAAGAIRNRLKEQSEHQPLRSFKSDPEDPSAAVLKEPWQVKCQRIRELSPWGSLPGWGLTAAIVKVGDDLRQEQLAYQLLSVLQRIWETEHVNLWLRPLTVIVTSPDSGLIEPVPDTVSLHQIRRHAQLSLLDYLIREHGTPTSEEFLTCQGNFIRSCAAYCLVGYLLQVKDRHNGNILLDSEGHVIHIDYGFILSASPGRNIGFETSPFKLTTEQVAVMGGVGSDMFNLFKYLLLSGLLAARKHMEEICVLVEIARATCPQLPCFAHGGGTTAIKGLRQRFMLSRTEKQIEQMVDNMVHASLHSVTTKLYDSFQYYTNGIQ</sequence>
<feature type="region of interest" description="Disordered" evidence="8">
    <location>
        <begin position="314"/>
        <end position="356"/>
    </location>
</feature>
<dbReference type="EC" id="2.7.1.67" evidence="2"/>
<feature type="region of interest" description="Disordered" evidence="8">
    <location>
        <begin position="438"/>
        <end position="496"/>
    </location>
</feature>
<dbReference type="PROSITE" id="PS51545">
    <property type="entry name" value="PIK_HELICAL"/>
    <property type="match status" value="1"/>
</dbReference>
<evidence type="ECO:0000259" key="9">
    <source>
        <dbReference type="PROSITE" id="PS50290"/>
    </source>
</evidence>
<dbReference type="SUPFAM" id="SSF56112">
    <property type="entry name" value="Protein kinase-like (PK-like)"/>
    <property type="match status" value="1"/>
</dbReference>
<dbReference type="GO" id="GO:0046854">
    <property type="term" value="P:phosphatidylinositol phosphate biosynthetic process"/>
    <property type="evidence" value="ECO:0007669"/>
    <property type="project" value="InterPro"/>
</dbReference>
<comment type="catalytic activity">
    <reaction evidence="5">
        <text>a 1,2-diacyl-sn-glycero-3-phospho-(1D-myo-inositol) + ATP = a 1,2-diacyl-sn-glycero-3-phospho-(1D-myo-inositol 4-phosphate) + ADP + H(+)</text>
        <dbReference type="Rhea" id="RHEA:19877"/>
        <dbReference type="ChEBI" id="CHEBI:15378"/>
        <dbReference type="ChEBI" id="CHEBI:30616"/>
        <dbReference type="ChEBI" id="CHEBI:57880"/>
        <dbReference type="ChEBI" id="CHEBI:58178"/>
        <dbReference type="ChEBI" id="CHEBI:456216"/>
        <dbReference type="EC" id="2.7.1.67"/>
    </reaction>
    <physiologicalReaction direction="left-to-right" evidence="5">
        <dbReference type="Rhea" id="RHEA:19878"/>
    </physiologicalReaction>
</comment>
<dbReference type="EMBL" id="CAXLJL010000001">
    <property type="protein sequence ID" value="CAL5129262.1"/>
    <property type="molecule type" value="Genomic_DNA"/>
</dbReference>
<dbReference type="Gene3D" id="1.25.40.70">
    <property type="entry name" value="Phosphatidylinositol 3-kinase, accessory domain (PIK)"/>
    <property type="match status" value="1"/>
</dbReference>
<evidence type="ECO:0000256" key="8">
    <source>
        <dbReference type="SAM" id="MobiDB-lite"/>
    </source>
</evidence>
<evidence type="ECO:0000256" key="4">
    <source>
        <dbReference type="ARBA" id="ARBA00022777"/>
    </source>
</evidence>
<gene>
    <name evidence="11" type="ORF">CDAUBV1_LOCUS204</name>
</gene>
<dbReference type="SMART" id="SM00146">
    <property type="entry name" value="PI3Kc"/>
    <property type="match status" value="1"/>
</dbReference>
<dbReference type="PROSITE" id="PS00915">
    <property type="entry name" value="PI3_4_KINASE_1"/>
    <property type="match status" value="1"/>
</dbReference>
<dbReference type="Gene3D" id="3.30.1010.10">
    <property type="entry name" value="Phosphatidylinositol 3-kinase Catalytic Subunit, Chain A, domain 4"/>
    <property type="match status" value="1"/>
</dbReference>
<dbReference type="SUPFAM" id="SSF48371">
    <property type="entry name" value="ARM repeat"/>
    <property type="match status" value="1"/>
</dbReference>
<feature type="region of interest" description="Disordered" evidence="8">
    <location>
        <begin position="669"/>
        <end position="703"/>
    </location>
</feature>
<dbReference type="PROSITE" id="PS50290">
    <property type="entry name" value="PI3_4_KINASE_3"/>
    <property type="match status" value="1"/>
</dbReference>
<dbReference type="Gene3D" id="1.10.1070.11">
    <property type="entry name" value="Phosphatidylinositol 3-/4-kinase, catalytic domain"/>
    <property type="match status" value="1"/>
</dbReference>
<evidence type="ECO:0000256" key="5">
    <source>
        <dbReference type="ARBA" id="ARBA00036767"/>
    </source>
</evidence>
<evidence type="ECO:0000313" key="12">
    <source>
        <dbReference type="Proteomes" id="UP001497525"/>
    </source>
</evidence>
<dbReference type="InterPro" id="IPR042236">
    <property type="entry name" value="PI3K_accessory_sf"/>
</dbReference>
<dbReference type="InterPro" id="IPR057754">
    <property type="entry name" value="PI4-kinase_beta/PIK1_cat"/>
</dbReference>
<keyword evidence="4" id="KW-0418">Kinase</keyword>
<dbReference type="InterPro" id="IPR000403">
    <property type="entry name" value="PI3/4_kinase_cat_dom"/>
</dbReference>
<comment type="caution">
    <text evidence="11">The sequence shown here is derived from an EMBL/GenBank/DDBJ whole genome shotgun (WGS) entry which is preliminary data.</text>
</comment>
<dbReference type="InterPro" id="IPR018936">
    <property type="entry name" value="PI3/4_kinase_CS"/>
</dbReference>
<dbReference type="GO" id="GO:0004430">
    <property type="term" value="F:1-phosphatidylinositol 4-kinase activity"/>
    <property type="evidence" value="ECO:0007669"/>
    <property type="project" value="UniProtKB-EC"/>
</dbReference>
<dbReference type="InterPro" id="IPR016024">
    <property type="entry name" value="ARM-type_fold"/>
</dbReference>